<dbReference type="AlphaFoldDB" id="A0A2Z7B365"/>
<dbReference type="InterPro" id="IPR013083">
    <property type="entry name" value="Znf_RING/FYVE/PHD"/>
</dbReference>
<dbReference type="InterPro" id="IPR001965">
    <property type="entry name" value="Znf_PHD"/>
</dbReference>
<keyword evidence="1" id="KW-0479">Metal-binding</keyword>
<keyword evidence="2 4" id="KW-0863">Zinc-finger</keyword>
<dbReference type="PANTHER" id="PTHR47162">
    <property type="entry name" value="OS02G0192300 PROTEIN"/>
    <property type="match status" value="1"/>
</dbReference>
<dbReference type="PROSITE" id="PS50016">
    <property type="entry name" value="ZF_PHD_2"/>
    <property type="match status" value="2"/>
</dbReference>
<name>A0A2Z7B365_9LAMI</name>
<feature type="domain" description="PHD-type" evidence="5">
    <location>
        <begin position="332"/>
        <end position="382"/>
    </location>
</feature>
<evidence type="ECO:0000313" key="6">
    <source>
        <dbReference type="EMBL" id="KZV28811.1"/>
    </source>
</evidence>
<feature type="domain" description="PHD-type" evidence="5">
    <location>
        <begin position="484"/>
        <end position="534"/>
    </location>
</feature>
<keyword evidence="7" id="KW-1185">Reference proteome</keyword>
<evidence type="ECO:0000256" key="3">
    <source>
        <dbReference type="ARBA" id="ARBA00022833"/>
    </source>
</evidence>
<dbReference type="InterPro" id="IPR019786">
    <property type="entry name" value="Zinc_finger_PHD-type_CS"/>
</dbReference>
<sequence length="598" mass="67298">MVDIVKEIFECGDDAVITSRVMVPKIVSANGNIVPVDVETGSSVLLDDSMITYKRRKHANIHDGGKIWSDSTCHFFHKPMDHVLDKNGCFQKHSRETTSNNCSLKHPRDIVLEQIYQSLEGEDGLRSCIQDAIVFHPGIASRYDVKKCAPSCENGEKYTFQTGSSCGGLQTEANSSQIMPPNGSVNVLNQHPITELCRSTLSDIMVSEKFSQVCNLLLENFHGVKTERLLDLSHINSRMKEKAYESSPVLFYSDIQQVWTNLQNVGANIVALAKCLSEKTMASFQERVGLAGPNAGSSAHNISDGGRLEHLAQEYDTHTKQWRTAVHALDEVHICRRCGEKADGKNGLVCDSCEEIYHICCVEPAVREIPVKSWYCANCTSKGTESPHENCIVCERLNASFDGNEEDEFLYEETPEELEESSTEIVANERIKRITQCKVCRTVIKRVEDYRICGHPFCPHKFYHTKCLTSKQLISDGHCWYCPSCLCRTCFMDRDDDKIVLCDGCDHAYHTYCMNPPRVDIPRGKWFCRKCNAGIQRIRRAKRLYQNLQNNPKKRALDGKLKGDKTSRKSGGVDMLLNAAKTLNYEENLVAMGLKAAK</sequence>
<organism evidence="6 7">
    <name type="scientific">Dorcoceras hygrometricum</name>
    <dbReference type="NCBI Taxonomy" id="472368"/>
    <lineage>
        <taxon>Eukaryota</taxon>
        <taxon>Viridiplantae</taxon>
        <taxon>Streptophyta</taxon>
        <taxon>Embryophyta</taxon>
        <taxon>Tracheophyta</taxon>
        <taxon>Spermatophyta</taxon>
        <taxon>Magnoliopsida</taxon>
        <taxon>eudicotyledons</taxon>
        <taxon>Gunneridae</taxon>
        <taxon>Pentapetalae</taxon>
        <taxon>asterids</taxon>
        <taxon>lamiids</taxon>
        <taxon>Lamiales</taxon>
        <taxon>Gesneriaceae</taxon>
        <taxon>Didymocarpoideae</taxon>
        <taxon>Trichosporeae</taxon>
        <taxon>Loxocarpinae</taxon>
        <taxon>Dorcoceras</taxon>
    </lineage>
</organism>
<accession>A0A2Z7B365</accession>
<reference evidence="6 7" key="1">
    <citation type="journal article" date="2015" name="Proc. Natl. Acad. Sci. U.S.A.">
        <title>The resurrection genome of Boea hygrometrica: A blueprint for survival of dehydration.</title>
        <authorList>
            <person name="Xiao L."/>
            <person name="Yang G."/>
            <person name="Zhang L."/>
            <person name="Yang X."/>
            <person name="Zhao S."/>
            <person name="Ji Z."/>
            <person name="Zhou Q."/>
            <person name="Hu M."/>
            <person name="Wang Y."/>
            <person name="Chen M."/>
            <person name="Xu Y."/>
            <person name="Jin H."/>
            <person name="Xiao X."/>
            <person name="Hu G."/>
            <person name="Bao F."/>
            <person name="Hu Y."/>
            <person name="Wan P."/>
            <person name="Li L."/>
            <person name="Deng X."/>
            <person name="Kuang T."/>
            <person name="Xiang C."/>
            <person name="Zhu J.K."/>
            <person name="Oliver M.J."/>
            <person name="He Y."/>
        </authorList>
    </citation>
    <scope>NUCLEOTIDE SEQUENCE [LARGE SCALE GENOMIC DNA]</scope>
    <source>
        <strain evidence="7">cv. XS01</strain>
    </source>
</reference>
<protein>
    <recommendedName>
        <fullName evidence="5">PHD-type domain-containing protein</fullName>
    </recommendedName>
</protein>
<dbReference type="Gene3D" id="2.30.30.1150">
    <property type="match status" value="1"/>
</dbReference>
<dbReference type="SMART" id="SM00249">
    <property type="entry name" value="PHD"/>
    <property type="match status" value="3"/>
</dbReference>
<dbReference type="GO" id="GO:0008270">
    <property type="term" value="F:zinc ion binding"/>
    <property type="evidence" value="ECO:0007669"/>
    <property type="project" value="UniProtKB-KW"/>
</dbReference>
<evidence type="ECO:0000256" key="4">
    <source>
        <dbReference type="PROSITE-ProRule" id="PRU00146"/>
    </source>
</evidence>
<evidence type="ECO:0000259" key="5">
    <source>
        <dbReference type="PROSITE" id="PS50016"/>
    </source>
</evidence>
<proteinExistence type="predicted"/>
<dbReference type="Proteomes" id="UP000250235">
    <property type="component" value="Unassembled WGS sequence"/>
</dbReference>
<evidence type="ECO:0000313" key="7">
    <source>
        <dbReference type="Proteomes" id="UP000250235"/>
    </source>
</evidence>
<dbReference type="OrthoDB" id="1903104at2759"/>
<keyword evidence="3" id="KW-0862">Zinc</keyword>
<dbReference type="InterPro" id="IPR011011">
    <property type="entry name" value="Znf_FYVE_PHD"/>
</dbReference>
<dbReference type="PANTHER" id="PTHR47162:SF9">
    <property type="entry name" value="PHD FINGER PROTEIN EHD3-LIKE"/>
    <property type="match status" value="1"/>
</dbReference>
<dbReference type="Pfam" id="PF00628">
    <property type="entry name" value="PHD"/>
    <property type="match status" value="2"/>
</dbReference>
<gene>
    <name evidence="6" type="ORF">F511_06245</name>
</gene>
<evidence type="ECO:0000256" key="1">
    <source>
        <dbReference type="ARBA" id="ARBA00022723"/>
    </source>
</evidence>
<dbReference type="InterPro" id="IPR019787">
    <property type="entry name" value="Znf_PHD-finger"/>
</dbReference>
<dbReference type="Gene3D" id="3.30.40.10">
    <property type="entry name" value="Zinc/RING finger domain, C3HC4 (zinc finger)"/>
    <property type="match status" value="1"/>
</dbReference>
<dbReference type="PROSITE" id="PS01359">
    <property type="entry name" value="ZF_PHD_1"/>
    <property type="match status" value="1"/>
</dbReference>
<dbReference type="SUPFAM" id="SSF57903">
    <property type="entry name" value="FYVE/PHD zinc finger"/>
    <property type="match status" value="2"/>
</dbReference>
<dbReference type="EMBL" id="KV010001">
    <property type="protein sequence ID" value="KZV28811.1"/>
    <property type="molecule type" value="Genomic_DNA"/>
</dbReference>
<evidence type="ECO:0000256" key="2">
    <source>
        <dbReference type="ARBA" id="ARBA00022771"/>
    </source>
</evidence>